<keyword evidence="2" id="KW-1185">Reference proteome</keyword>
<accession>A4S8K2</accession>
<dbReference type="KEGG" id="olu:OSTLU_27879"/>
<dbReference type="HOGENOM" id="CLU_2999858_0_0_1"/>
<dbReference type="RefSeq" id="XP_001421638.1">
    <property type="nucleotide sequence ID" value="XM_001421601.1"/>
</dbReference>
<dbReference type="GeneID" id="5005747"/>
<proteinExistence type="predicted"/>
<protein>
    <submittedName>
        <fullName evidence="1">Uncharacterized protein</fullName>
    </submittedName>
</protein>
<organism evidence="1 2">
    <name type="scientific">Ostreococcus lucimarinus (strain CCE9901)</name>
    <dbReference type="NCBI Taxonomy" id="436017"/>
    <lineage>
        <taxon>Eukaryota</taxon>
        <taxon>Viridiplantae</taxon>
        <taxon>Chlorophyta</taxon>
        <taxon>Mamiellophyceae</taxon>
        <taxon>Mamiellales</taxon>
        <taxon>Bathycoccaceae</taxon>
        <taxon>Ostreococcus</taxon>
    </lineage>
</organism>
<dbReference type="Proteomes" id="UP000001568">
    <property type="component" value="Chromosome 15"/>
</dbReference>
<dbReference type="Gramene" id="ABO99931">
    <property type="protein sequence ID" value="ABO99931"/>
    <property type="gene ID" value="OSTLU_27879"/>
</dbReference>
<sequence>MSMFTTRASSFAVGFAVASAGGFYVIKEEIQKNHEALARECSTLCDRVKALEARVGK</sequence>
<name>A4S8K2_OSTLU</name>
<gene>
    <name evidence="1" type="ORF">OSTLU_27879</name>
</gene>
<reference evidence="1 2" key="1">
    <citation type="journal article" date="2007" name="Proc. Natl. Acad. Sci. U.S.A.">
        <title>The tiny eukaryote Ostreococcus provides genomic insights into the paradox of plankton speciation.</title>
        <authorList>
            <person name="Palenik B."/>
            <person name="Grimwood J."/>
            <person name="Aerts A."/>
            <person name="Rouze P."/>
            <person name="Salamov A."/>
            <person name="Putnam N."/>
            <person name="Dupont C."/>
            <person name="Jorgensen R."/>
            <person name="Derelle E."/>
            <person name="Rombauts S."/>
            <person name="Zhou K."/>
            <person name="Otillar R."/>
            <person name="Merchant S.S."/>
            <person name="Podell S."/>
            <person name="Gaasterland T."/>
            <person name="Napoli C."/>
            <person name="Gendler K."/>
            <person name="Manuell A."/>
            <person name="Tai V."/>
            <person name="Vallon O."/>
            <person name="Piganeau G."/>
            <person name="Jancek S."/>
            <person name="Heijde M."/>
            <person name="Jabbari K."/>
            <person name="Bowler C."/>
            <person name="Lohr M."/>
            <person name="Robbens S."/>
            <person name="Werner G."/>
            <person name="Dubchak I."/>
            <person name="Pazour G.J."/>
            <person name="Ren Q."/>
            <person name="Paulsen I."/>
            <person name="Delwiche C."/>
            <person name="Schmutz J."/>
            <person name="Rokhsar D."/>
            <person name="Van de Peer Y."/>
            <person name="Moreau H."/>
            <person name="Grigoriev I.V."/>
        </authorList>
    </citation>
    <scope>NUCLEOTIDE SEQUENCE [LARGE SCALE GENOMIC DNA]</scope>
    <source>
        <strain evidence="1 2">CCE9901</strain>
    </source>
</reference>
<dbReference type="AlphaFoldDB" id="A4S8K2"/>
<dbReference type="EMBL" id="CP000595">
    <property type="protein sequence ID" value="ABO99931.1"/>
    <property type="molecule type" value="Genomic_DNA"/>
</dbReference>
<evidence type="ECO:0000313" key="2">
    <source>
        <dbReference type="Proteomes" id="UP000001568"/>
    </source>
</evidence>
<evidence type="ECO:0000313" key="1">
    <source>
        <dbReference type="EMBL" id="ABO99931.1"/>
    </source>
</evidence>